<dbReference type="PANTHER" id="PTHR28037:SF1">
    <property type="entry name" value="ALCOHOL O-ACETYLTRANSFERASE 1-RELATED"/>
    <property type="match status" value="1"/>
</dbReference>
<dbReference type="STRING" id="1231657.A0A1Y1YR86"/>
<protein>
    <submittedName>
        <fullName evidence="1">Uncharacterized protein</fullName>
    </submittedName>
</protein>
<dbReference type="Proteomes" id="UP000193144">
    <property type="component" value="Unassembled WGS sequence"/>
</dbReference>
<keyword evidence="2" id="KW-1185">Reference proteome</keyword>
<dbReference type="InterPro" id="IPR052058">
    <property type="entry name" value="Alcohol_O-acetyltransferase"/>
</dbReference>
<dbReference type="AlphaFoldDB" id="A0A1Y1YR86"/>
<accession>A0A1Y1YR86</accession>
<gene>
    <name evidence="1" type="ORF">BCR34DRAFT_575656</name>
</gene>
<name>A0A1Y1YR86_9PLEO</name>
<proteinExistence type="predicted"/>
<evidence type="ECO:0000313" key="2">
    <source>
        <dbReference type="Proteomes" id="UP000193144"/>
    </source>
</evidence>
<organism evidence="1 2">
    <name type="scientific">Clohesyomyces aquaticus</name>
    <dbReference type="NCBI Taxonomy" id="1231657"/>
    <lineage>
        <taxon>Eukaryota</taxon>
        <taxon>Fungi</taxon>
        <taxon>Dikarya</taxon>
        <taxon>Ascomycota</taxon>
        <taxon>Pezizomycotina</taxon>
        <taxon>Dothideomycetes</taxon>
        <taxon>Pleosporomycetidae</taxon>
        <taxon>Pleosporales</taxon>
        <taxon>Lindgomycetaceae</taxon>
        <taxon>Clohesyomyces</taxon>
    </lineage>
</organism>
<dbReference type="EMBL" id="MCFA01000182">
    <property type="protein sequence ID" value="ORY00540.1"/>
    <property type="molecule type" value="Genomic_DNA"/>
</dbReference>
<dbReference type="PANTHER" id="PTHR28037">
    <property type="entry name" value="ALCOHOL O-ACETYLTRANSFERASE 1-RELATED"/>
    <property type="match status" value="1"/>
</dbReference>
<dbReference type="Pfam" id="PF07247">
    <property type="entry name" value="AATase"/>
    <property type="match status" value="1"/>
</dbReference>
<reference evidence="1 2" key="1">
    <citation type="submission" date="2016-07" db="EMBL/GenBank/DDBJ databases">
        <title>Pervasive Adenine N6-methylation of Active Genes in Fungi.</title>
        <authorList>
            <consortium name="DOE Joint Genome Institute"/>
            <person name="Mondo S.J."/>
            <person name="Dannebaum R.O."/>
            <person name="Kuo R.C."/>
            <person name="Labutti K."/>
            <person name="Haridas S."/>
            <person name="Kuo A."/>
            <person name="Salamov A."/>
            <person name="Ahrendt S.R."/>
            <person name="Lipzen A."/>
            <person name="Sullivan W."/>
            <person name="Andreopoulos W.B."/>
            <person name="Clum A."/>
            <person name="Lindquist E."/>
            <person name="Daum C."/>
            <person name="Ramamoorthy G.K."/>
            <person name="Gryganskyi A."/>
            <person name="Culley D."/>
            <person name="Magnuson J.K."/>
            <person name="James T.Y."/>
            <person name="O'Malley M.A."/>
            <person name="Stajich J.E."/>
            <person name="Spatafora J.W."/>
            <person name="Visel A."/>
            <person name="Grigoriev I.V."/>
        </authorList>
    </citation>
    <scope>NUCLEOTIDE SEQUENCE [LARGE SCALE GENOMIC DNA]</scope>
    <source>
        <strain evidence="1 2">CBS 115471</strain>
    </source>
</reference>
<dbReference type="OrthoDB" id="2150604at2759"/>
<sequence>MKVPRETTNRLIQLSRENKTSLTATLETLLAGVVFSHLPESTVDRVVSNGAISLRRFLPYDVVDDDKIGAWVTGYEFEHRRPKADPTEFSWSEARQVRQRIADELAKKRSDATSALLRWVSDIPKWFLEKEGTERGGTFEVSNLGVYKPGPAQSRDGGWNIGKMVFSQCGSVAGSGFSVSVVTGGDGCMTLAFSWLEGIVGGVWVENVIDSTRQRIDDLVSQ</sequence>
<evidence type="ECO:0000313" key="1">
    <source>
        <dbReference type="EMBL" id="ORY00540.1"/>
    </source>
</evidence>
<dbReference type="GO" id="GO:0008080">
    <property type="term" value="F:N-acetyltransferase activity"/>
    <property type="evidence" value="ECO:0007669"/>
    <property type="project" value="TreeGrafter"/>
</dbReference>
<dbReference type="InterPro" id="IPR010828">
    <property type="entry name" value="Atf2/Sli1-like"/>
</dbReference>
<comment type="caution">
    <text evidence="1">The sequence shown here is derived from an EMBL/GenBank/DDBJ whole genome shotgun (WGS) entry which is preliminary data.</text>
</comment>